<dbReference type="PRINTS" id="PR00313">
    <property type="entry name" value="CABNDNGRPT"/>
</dbReference>
<evidence type="ECO:0000313" key="2">
    <source>
        <dbReference type="EMBL" id="NVZ10044.1"/>
    </source>
</evidence>
<dbReference type="Pfam" id="PF00353">
    <property type="entry name" value="HemolysinCabind"/>
    <property type="match status" value="3"/>
</dbReference>
<evidence type="ECO:0000256" key="1">
    <source>
        <dbReference type="ARBA" id="ARBA00022837"/>
    </source>
</evidence>
<dbReference type="InterPro" id="IPR001343">
    <property type="entry name" value="Hemolysn_Ca-bd"/>
</dbReference>
<reference evidence="2 3" key="1">
    <citation type="submission" date="2020-06" db="EMBL/GenBank/DDBJ databases">
        <title>Whole-genome sequence of Allochromatium humboldtianum DSM 21881, type strain.</title>
        <authorList>
            <person name="Kyndt J.A."/>
            <person name="Meyer T.E."/>
        </authorList>
    </citation>
    <scope>NUCLEOTIDE SEQUENCE [LARGE SCALE GENOMIC DNA]</scope>
    <source>
        <strain evidence="2 3">DSM 21881</strain>
    </source>
</reference>
<dbReference type="AlphaFoldDB" id="A0A850R867"/>
<comment type="caution">
    <text evidence="2">The sequence shown here is derived from an EMBL/GenBank/DDBJ whole genome shotgun (WGS) entry which is preliminary data.</text>
</comment>
<protein>
    <submittedName>
        <fullName evidence="2">Calcium-binding protein</fullName>
    </submittedName>
</protein>
<proteinExistence type="predicted"/>
<dbReference type="SUPFAM" id="SSF51120">
    <property type="entry name" value="beta-Roll"/>
    <property type="match status" value="1"/>
</dbReference>
<dbReference type="GO" id="GO:0005509">
    <property type="term" value="F:calcium ion binding"/>
    <property type="evidence" value="ECO:0007669"/>
    <property type="project" value="InterPro"/>
</dbReference>
<keyword evidence="3" id="KW-1185">Reference proteome</keyword>
<dbReference type="RefSeq" id="WP_176976781.1">
    <property type="nucleotide sequence ID" value="NZ_JABZEO010000007.1"/>
</dbReference>
<accession>A0A850R867</accession>
<sequence>MNDGQIVLTYKPGDGDDLFRGLSDGTLSTSDIINGGGGTDTLQFGVTANTTGTIVRAPSLTSVEFVKATMTGAGNGTDATFSGVNSTGIEQVWSLNSVGSTSATAGHNSTLIVNNVGKAVVAGIQGGLIGNTTANTYASLTVSYNDVTGSADASTLKMNLGKANNVTIAGVETLTIDSTGKKTATDTGNTIAALAADKLATLNLKGDGDVVITDTHTGSTLLRTVNATDATGNLTLDVALGGDMKVTGGHGNDKFLFAATLNTNDVVNGGDGDDTLSANITQLAAFTTTAANISSIKTVEVADAAGTTNLNISRFGADSISFASTVGAATITGLASGSNVTFADTPSAVVLSLTGADSSQTDVLNVGTNKNTDTTYTFTANNVETLNVSAPDTVAGTSTATLVVTDPQLKEINLTAKDANFTINSNTSGNTVVSTVDASGLTNGILTYTGSATAVNGTTITGTGHNDVIVGTSQGDTIHVGAGNDSVTGSGGNDTIDLTGGGANTAIFASTGAGNGKDTITGFNTGTAAGADVLDVDAFIGTVPGTLTTIGNLTSAATIANDSINIVNFNAAIAGKDFAGGDFGDLFGAGKVFSTTIADNAVSVLVIQGTDQTQIIYVNEAIDNSPDLTVEVGDVAIVGVLTDVTNAATFNIANFS</sequence>
<dbReference type="EMBL" id="JABZEO010000007">
    <property type="protein sequence ID" value="NVZ10044.1"/>
    <property type="molecule type" value="Genomic_DNA"/>
</dbReference>
<name>A0A850R867_9GAMM</name>
<dbReference type="Proteomes" id="UP000592294">
    <property type="component" value="Unassembled WGS sequence"/>
</dbReference>
<evidence type="ECO:0000313" key="3">
    <source>
        <dbReference type="Proteomes" id="UP000592294"/>
    </source>
</evidence>
<keyword evidence="1" id="KW-0106">Calcium</keyword>
<gene>
    <name evidence="2" type="ORF">HW932_12315</name>
</gene>
<organism evidence="2 3">
    <name type="scientific">Allochromatium humboldtianum</name>
    <dbReference type="NCBI Taxonomy" id="504901"/>
    <lineage>
        <taxon>Bacteria</taxon>
        <taxon>Pseudomonadati</taxon>
        <taxon>Pseudomonadota</taxon>
        <taxon>Gammaproteobacteria</taxon>
        <taxon>Chromatiales</taxon>
        <taxon>Chromatiaceae</taxon>
        <taxon>Allochromatium</taxon>
    </lineage>
</organism>
<dbReference type="InterPro" id="IPR011049">
    <property type="entry name" value="Serralysin-like_metalloprot_C"/>
</dbReference>